<organism evidence="2">
    <name type="scientific">marine sediment metagenome</name>
    <dbReference type="NCBI Taxonomy" id="412755"/>
    <lineage>
        <taxon>unclassified sequences</taxon>
        <taxon>metagenomes</taxon>
        <taxon>ecological metagenomes</taxon>
    </lineage>
</organism>
<dbReference type="AlphaFoldDB" id="X1TUE5"/>
<feature type="non-terminal residue" evidence="2">
    <location>
        <position position="94"/>
    </location>
</feature>
<name>X1TUE5_9ZZZZ</name>
<evidence type="ECO:0000313" key="2">
    <source>
        <dbReference type="EMBL" id="GAI94976.1"/>
    </source>
</evidence>
<accession>X1TUE5</accession>
<protein>
    <submittedName>
        <fullName evidence="2">Uncharacterized protein</fullName>
    </submittedName>
</protein>
<evidence type="ECO:0000256" key="1">
    <source>
        <dbReference type="SAM" id="MobiDB-lite"/>
    </source>
</evidence>
<feature type="compositionally biased region" description="Basic and acidic residues" evidence="1">
    <location>
        <begin position="1"/>
        <end position="25"/>
    </location>
</feature>
<proteinExistence type="predicted"/>
<gene>
    <name evidence="2" type="ORF">S12H4_40677</name>
</gene>
<dbReference type="EMBL" id="BARW01024707">
    <property type="protein sequence ID" value="GAI94976.1"/>
    <property type="molecule type" value="Genomic_DNA"/>
</dbReference>
<sequence length="94" mass="10857">MSESRRLREERREELRSVRGVEPKKASSKKKDKKPEKIEDLHQMIEDLKAETSETLVKVQTSVDVGEKTKQADSGSVYATSEYREYVQSEGRIL</sequence>
<feature type="region of interest" description="Disordered" evidence="1">
    <location>
        <begin position="1"/>
        <end position="38"/>
    </location>
</feature>
<comment type="caution">
    <text evidence="2">The sequence shown here is derived from an EMBL/GenBank/DDBJ whole genome shotgun (WGS) entry which is preliminary data.</text>
</comment>
<reference evidence="2" key="1">
    <citation type="journal article" date="2014" name="Front. Microbiol.">
        <title>High frequency of phylogenetically diverse reductive dehalogenase-homologous genes in deep subseafloor sedimentary metagenomes.</title>
        <authorList>
            <person name="Kawai M."/>
            <person name="Futagami T."/>
            <person name="Toyoda A."/>
            <person name="Takaki Y."/>
            <person name="Nishi S."/>
            <person name="Hori S."/>
            <person name="Arai W."/>
            <person name="Tsubouchi T."/>
            <person name="Morono Y."/>
            <person name="Uchiyama I."/>
            <person name="Ito T."/>
            <person name="Fujiyama A."/>
            <person name="Inagaki F."/>
            <person name="Takami H."/>
        </authorList>
    </citation>
    <scope>NUCLEOTIDE SEQUENCE</scope>
    <source>
        <strain evidence="2">Expedition CK06-06</strain>
    </source>
</reference>